<keyword evidence="2" id="KW-0805">Transcription regulation</keyword>
<proteinExistence type="inferred from homology"/>
<dbReference type="Gene3D" id="1.10.1740.10">
    <property type="match status" value="1"/>
</dbReference>
<dbReference type="Proteomes" id="UP000029499">
    <property type="component" value="Chromosome"/>
</dbReference>
<dbReference type="NCBIfam" id="TIGR02937">
    <property type="entry name" value="sigma70-ECF"/>
    <property type="match status" value="1"/>
</dbReference>
<dbReference type="OrthoDB" id="9794372at2"/>
<evidence type="ECO:0000256" key="1">
    <source>
        <dbReference type="ARBA" id="ARBA00010641"/>
    </source>
</evidence>
<dbReference type="KEGG" id="prh:LT40_15320"/>
<evidence type="ECO:0000259" key="5">
    <source>
        <dbReference type="Pfam" id="PF04542"/>
    </source>
</evidence>
<comment type="similarity">
    <text evidence="1">Belongs to the sigma-70 factor family. ECF subfamily.</text>
</comment>
<dbReference type="Pfam" id="PF04542">
    <property type="entry name" value="Sigma70_r2"/>
    <property type="match status" value="1"/>
</dbReference>
<keyword evidence="4" id="KW-0804">Transcription</keyword>
<dbReference type="eggNOG" id="COG1595">
    <property type="taxonomic scope" value="Bacteria"/>
</dbReference>
<dbReference type="STRING" id="216142.LT40_15320"/>
<protein>
    <recommendedName>
        <fullName evidence="9">RNA polymerase sigma70</fullName>
    </recommendedName>
</protein>
<evidence type="ECO:0000256" key="2">
    <source>
        <dbReference type="ARBA" id="ARBA00023015"/>
    </source>
</evidence>
<accession>A0A089YSR2</accession>
<dbReference type="SUPFAM" id="SSF88659">
    <property type="entry name" value="Sigma3 and sigma4 domains of RNA polymerase sigma factors"/>
    <property type="match status" value="1"/>
</dbReference>
<evidence type="ECO:0000256" key="4">
    <source>
        <dbReference type="ARBA" id="ARBA00023163"/>
    </source>
</evidence>
<dbReference type="RefSeq" id="WP_043191702.1">
    <property type="nucleotide sequence ID" value="NZ_CP009533.1"/>
</dbReference>
<dbReference type="InterPro" id="IPR036388">
    <property type="entry name" value="WH-like_DNA-bd_sf"/>
</dbReference>
<evidence type="ECO:0000313" key="7">
    <source>
        <dbReference type="EMBL" id="AIS18679.1"/>
    </source>
</evidence>
<dbReference type="InterPro" id="IPR014284">
    <property type="entry name" value="RNA_pol_sigma-70_dom"/>
</dbReference>
<dbReference type="InterPro" id="IPR013249">
    <property type="entry name" value="RNA_pol_sigma70_r4_t2"/>
</dbReference>
<feature type="domain" description="RNA polymerase sigma factor 70 region 4 type 2" evidence="6">
    <location>
        <begin position="109"/>
        <end position="156"/>
    </location>
</feature>
<gene>
    <name evidence="7" type="ORF">LT40_15320</name>
</gene>
<dbReference type="CDD" id="cd06171">
    <property type="entry name" value="Sigma70_r4"/>
    <property type="match status" value="1"/>
</dbReference>
<dbReference type="EMBL" id="CP009533">
    <property type="protein sequence ID" value="AIS18679.1"/>
    <property type="molecule type" value="Genomic_DNA"/>
</dbReference>
<dbReference type="InterPro" id="IPR013324">
    <property type="entry name" value="RNA_pol_sigma_r3/r4-like"/>
</dbReference>
<dbReference type="InterPro" id="IPR013325">
    <property type="entry name" value="RNA_pol_sigma_r2"/>
</dbReference>
<dbReference type="GO" id="GO:0016987">
    <property type="term" value="F:sigma factor activity"/>
    <property type="evidence" value="ECO:0007669"/>
    <property type="project" value="UniProtKB-KW"/>
</dbReference>
<feature type="domain" description="RNA polymerase sigma-70 region 2" evidence="5">
    <location>
        <begin position="9"/>
        <end position="74"/>
    </location>
</feature>
<evidence type="ECO:0008006" key="9">
    <source>
        <dbReference type="Google" id="ProtNLM"/>
    </source>
</evidence>
<dbReference type="SUPFAM" id="SSF88946">
    <property type="entry name" value="Sigma2 domain of RNA polymerase sigma factors"/>
    <property type="match status" value="1"/>
</dbReference>
<reference evidence="7 8" key="1">
    <citation type="journal article" date="2015" name="J. Biotechnol.">
        <title>Complete genome sequence of Pseudomonas rhizosphaerae IH5T (=DSM 16299T), a phosphate-solubilizing rhizobacterium for bacterial biofertilizer.</title>
        <authorList>
            <person name="Kwak Y."/>
            <person name="Jung B.K."/>
            <person name="Shin J.H."/>
        </authorList>
    </citation>
    <scope>NUCLEOTIDE SEQUENCE [LARGE SCALE GENOMIC DNA]</scope>
    <source>
        <strain evidence="7">DSM 16299</strain>
    </source>
</reference>
<dbReference type="InterPro" id="IPR039425">
    <property type="entry name" value="RNA_pol_sigma-70-like"/>
</dbReference>
<dbReference type="AlphaFoldDB" id="A0A089YSR2"/>
<evidence type="ECO:0000256" key="3">
    <source>
        <dbReference type="ARBA" id="ARBA00023082"/>
    </source>
</evidence>
<keyword evidence="8" id="KW-1185">Reference proteome</keyword>
<evidence type="ECO:0000313" key="8">
    <source>
        <dbReference type="Proteomes" id="UP000029499"/>
    </source>
</evidence>
<dbReference type="Pfam" id="PF08281">
    <property type="entry name" value="Sigma70_r4_2"/>
    <property type="match status" value="1"/>
</dbReference>
<dbReference type="Gene3D" id="1.10.10.10">
    <property type="entry name" value="Winged helix-like DNA-binding domain superfamily/Winged helix DNA-binding domain"/>
    <property type="match status" value="1"/>
</dbReference>
<dbReference type="PANTHER" id="PTHR43133:SF63">
    <property type="entry name" value="RNA POLYMERASE SIGMA FACTOR FECI-RELATED"/>
    <property type="match status" value="1"/>
</dbReference>
<keyword evidence="3" id="KW-0731">Sigma factor</keyword>
<organism evidence="7 8">
    <name type="scientific">Pseudomonas rhizosphaerae</name>
    <dbReference type="NCBI Taxonomy" id="216142"/>
    <lineage>
        <taxon>Bacteria</taxon>
        <taxon>Pseudomonadati</taxon>
        <taxon>Pseudomonadota</taxon>
        <taxon>Gammaproteobacteria</taxon>
        <taxon>Pseudomonadales</taxon>
        <taxon>Pseudomonadaceae</taxon>
        <taxon>Pseudomonas</taxon>
    </lineage>
</organism>
<dbReference type="HOGENOM" id="CLU_047691_12_2_6"/>
<dbReference type="InterPro" id="IPR007627">
    <property type="entry name" value="RNA_pol_sigma70_r2"/>
</dbReference>
<sequence length="165" mass="18806">MSGSDLKALYLAHRSEIQDYLDRRLRCKETAADLTQDTFIRLSEQMGRTPIANFRAYLFSSARNLFIDHTRRQEHRKGETLDAKTTSSFEPSTPTLEQAAIAHQQLNTLNDVIQNMPAPCREVFLMVRVEGLTYVEIGQRLGIPSKTAYSRMVRALDLIKIGMSE</sequence>
<name>A0A089YSR2_9PSED</name>
<dbReference type="PANTHER" id="PTHR43133">
    <property type="entry name" value="RNA POLYMERASE ECF-TYPE SIGMA FACTO"/>
    <property type="match status" value="1"/>
</dbReference>
<evidence type="ECO:0000259" key="6">
    <source>
        <dbReference type="Pfam" id="PF08281"/>
    </source>
</evidence>
<dbReference type="GO" id="GO:0003677">
    <property type="term" value="F:DNA binding"/>
    <property type="evidence" value="ECO:0007669"/>
    <property type="project" value="InterPro"/>
</dbReference>
<dbReference type="GO" id="GO:0006352">
    <property type="term" value="P:DNA-templated transcription initiation"/>
    <property type="evidence" value="ECO:0007669"/>
    <property type="project" value="InterPro"/>
</dbReference>